<gene>
    <name evidence="2" type="ORF">GCM10011575_01620</name>
</gene>
<evidence type="ECO:0008006" key="4">
    <source>
        <dbReference type="Google" id="ProtNLM"/>
    </source>
</evidence>
<dbReference type="CDD" id="cd07812">
    <property type="entry name" value="SRPBCC"/>
    <property type="match status" value="1"/>
</dbReference>
<dbReference type="InterPro" id="IPR023393">
    <property type="entry name" value="START-like_dom_sf"/>
</dbReference>
<keyword evidence="3" id="KW-1185">Reference proteome</keyword>
<dbReference type="AlphaFoldDB" id="A0A917S0U5"/>
<dbReference type="Pfam" id="PF10604">
    <property type="entry name" value="Polyketide_cyc2"/>
    <property type="match status" value="1"/>
</dbReference>
<dbReference type="Gene3D" id="3.30.530.20">
    <property type="match status" value="1"/>
</dbReference>
<dbReference type="RefSeq" id="WP_188893277.1">
    <property type="nucleotide sequence ID" value="NZ_BMMZ01000001.1"/>
</dbReference>
<reference evidence="2" key="1">
    <citation type="journal article" date="2014" name="Int. J. Syst. Evol. Microbiol.">
        <title>Complete genome sequence of Corynebacterium casei LMG S-19264T (=DSM 44701T), isolated from a smear-ripened cheese.</title>
        <authorList>
            <consortium name="US DOE Joint Genome Institute (JGI-PGF)"/>
            <person name="Walter F."/>
            <person name="Albersmeier A."/>
            <person name="Kalinowski J."/>
            <person name="Ruckert C."/>
        </authorList>
    </citation>
    <scope>NUCLEOTIDE SEQUENCE</scope>
    <source>
        <strain evidence="2">CGMCC 4.7306</strain>
    </source>
</reference>
<accession>A0A917S0U5</accession>
<comment type="caution">
    <text evidence="2">The sequence shown here is derived from an EMBL/GenBank/DDBJ whole genome shotgun (WGS) entry which is preliminary data.</text>
</comment>
<dbReference type="Proteomes" id="UP000613840">
    <property type="component" value="Unassembled WGS sequence"/>
</dbReference>
<organism evidence="2 3">
    <name type="scientific">Microlunatus endophyticus</name>
    <dbReference type="NCBI Taxonomy" id="1716077"/>
    <lineage>
        <taxon>Bacteria</taxon>
        <taxon>Bacillati</taxon>
        <taxon>Actinomycetota</taxon>
        <taxon>Actinomycetes</taxon>
        <taxon>Propionibacteriales</taxon>
        <taxon>Propionibacteriaceae</taxon>
        <taxon>Microlunatus</taxon>
    </lineage>
</organism>
<feature type="region of interest" description="Disordered" evidence="1">
    <location>
        <begin position="175"/>
        <end position="197"/>
    </location>
</feature>
<protein>
    <recommendedName>
        <fullName evidence="4">Polyketide cyclase / dehydrase and lipid transport</fullName>
    </recommendedName>
</protein>
<evidence type="ECO:0000256" key="1">
    <source>
        <dbReference type="SAM" id="MobiDB-lite"/>
    </source>
</evidence>
<dbReference type="EMBL" id="BMMZ01000001">
    <property type="protein sequence ID" value="GGL47461.1"/>
    <property type="molecule type" value="Genomic_DNA"/>
</dbReference>
<evidence type="ECO:0000313" key="3">
    <source>
        <dbReference type="Proteomes" id="UP000613840"/>
    </source>
</evidence>
<dbReference type="InterPro" id="IPR019587">
    <property type="entry name" value="Polyketide_cyclase/dehydratase"/>
</dbReference>
<sequence>MTLRFNGSAMVPAAPAEVWPHLVDWVGQSRWIPLTTMRVIQERVEGLGSRIRAEHGPRVGRKRVGISDEMVVTGWEPPYELEVAHLGPWFTGVGVFTIEARGLRSWLSIRERVDLPGGRAAEAAVLAVRPVLQRQLTGSLRKFAQLVADHAPRPTELSDPARRYLARHTRAAVFDDEAAKRKRRQDRRRHSDSERVS</sequence>
<dbReference type="SUPFAM" id="SSF55961">
    <property type="entry name" value="Bet v1-like"/>
    <property type="match status" value="1"/>
</dbReference>
<reference evidence="2" key="2">
    <citation type="submission" date="2020-09" db="EMBL/GenBank/DDBJ databases">
        <authorList>
            <person name="Sun Q."/>
            <person name="Zhou Y."/>
        </authorList>
    </citation>
    <scope>NUCLEOTIDE SEQUENCE</scope>
    <source>
        <strain evidence="2">CGMCC 4.7306</strain>
    </source>
</reference>
<evidence type="ECO:0000313" key="2">
    <source>
        <dbReference type="EMBL" id="GGL47461.1"/>
    </source>
</evidence>
<name>A0A917S0U5_9ACTN</name>
<proteinExistence type="predicted"/>